<dbReference type="AlphaFoldDB" id="R9I561"/>
<dbReference type="EMBL" id="ASSP01000018">
    <property type="protein sequence ID" value="EOS11377.1"/>
    <property type="molecule type" value="Genomic_DNA"/>
</dbReference>
<proteinExistence type="inferred from homology"/>
<dbReference type="InterPro" id="IPR012341">
    <property type="entry name" value="6hp_glycosidase-like_sf"/>
</dbReference>
<dbReference type="InterPro" id="IPR008928">
    <property type="entry name" value="6-hairpin_glycosidase_sf"/>
</dbReference>
<organism evidence="3 5">
    <name type="scientific">Phocaeicola sartorii</name>
    <dbReference type="NCBI Taxonomy" id="671267"/>
    <lineage>
        <taxon>Bacteria</taxon>
        <taxon>Pseudomonadati</taxon>
        <taxon>Bacteroidota</taxon>
        <taxon>Bacteroidia</taxon>
        <taxon>Bacteroidales</taxon>
        <taxon>Bacteroidaceae</taxon>
        <taxon>Phocaeicola</taxon>
    </lineage>
</organism>
<dbReference type="InterPro" id="IPR052369">
    <property type="entry name" value="UG_Glycosaminoglycan_Hydrolase"/>
</dbReference>
<dbReference type="RefSeq" id="WP_016277418.1">
    <property type="nucleotide sequence ID" value="NZ_CAKOCL010000023.1"/>
</dbReference>
<dbReference type="SUPFAM" id="SSF48208">
    <property type="entry name" value="Six-hairpin glycosidases"/>
    <property type="match status" value="1"/>
</dbReference>
<dbReference type="OrthoDB" id="428577at2"/>
<dbReference type="STRING" id="1235788.C802_03091"/>
<dbReference type="EMBL" id="SRYJ01000005">
    <property type="protein sequence ID" value="TGY72561.1"/>
    <property type="molecule type" value="Genomic_DNA"/>
</dbReference>
<evidence type="ECO:0000256" key="1">
    <source>
        <dbReference type="ARBA" id="ARBA00022801"/>
    </source>
</evidence>
<evidence type="ECO:0000313" key="6">
    <source>
        <dbReference type="Proteomes" id="UP000310760"/>
    </source>
</evidence>
<name>R9I561_9BACT</name>
<keyword evidence="1 4" id="KW-0378">Hydrolase</keyword>
<evidence type="ECO:0000313" key="3">
    <source>
        <dbReference type="EMBL" id="EOS11377.1"/>
    </source>
</evidence>
<protein>
    <submittedName>
        <fullName evidence="4">Glucuronyl hydrolase</fullName>
    </submittedName>
</protein>
<comment type="caution">
    <text evidence="3">The sequence shown here is derived from an EMBL/GenBank/DDBJ whole genome shotgun (WGS) entry which is preliminary data.</text>
</comment>
<keyword evidence="5" id="KW-1185">Reference proteome</keyword>
<dbReference type="GeneID" id="82152197"/>
<dbReference type="Proteomes" id="UP000014200">
    <property type="component" value="Unassembled WGS sequence"/>
</dbReference>
<accession>R9I561</accession>
<comment type="similarity">
    <text evidence="2">Belongs to the glycosyl hydrolase 88 family.</text>
</comment>
<dbReference type="GO" id="GO:0052757">
    <property type="term" value="F:chondroitin hydrolase activity"/>
    <property type="evidence" value="ECO:0007669"/>
    <property type="project" value="TreeGrafter"/>
</dbReference>
<dbReference type="GO" id="GO:0000272">
    <property type="term" value="P:polysaccharide catabolic process"/>
    <property type="evidence" value="ECO:0007669"/>
    <property type="project" value="TreeGrafter"/>
</dbReference>
<sequence>MKIQTGIFSLLLLCSSCGVRNTASTDVVKDNFDFASQQLKYAFTEIDSVKSGFTDEQKERHLFAPRNIQPDGSLRLVASRDWCSGFFPGELWYMYEYTKDNYWKQKAEEFTAPVEREKTNAGTHDMGFKVYCSFGNGYRLTGNKEYKEIMLQSAATLITRYKENVGCIRSWDHNRDKWQCPVIIDNMMNLELLYWAFKESGDSIYYNIAVNHARTTMRNHFREDYSSYHVVDYDTITGAVLHKHTHQGYAHESAWSRGQAWGLYGYTMCYRETRLPEFLKQAERIAGFIFSSKTLPEDLIPYWDYNAPQIPDEPRDVSAAAVTACALYELSTYVSDMSMQYKVWADAILENLTKGYRARLRGDRGFLLLHSVGSGNHNSEMDVPIIYADYYFLEALLKKAKLEATGSAVL</sequence>
<dbReference type="Gene3D" id="1.50.10.10">
    <property type="match status" value="1"/>
</dbReference>
<evidence type="ECO:0000313" key="5">
    <source>
        <dbReference type="Proteomes" id="UP000014200"/>
    </source>
</evidence>
<gene>
    <name evidence="3" type="ORF">C802_03091</name>
    <name evidence="4" type="ORF">E5339_03450</name>
</gene>
<dbReference type="HOGENOM" id="CLU_027158_0_0_10"/>
<reference evidence="4 6" key="2">
    <citation type="submission" date="2019-04" db="EMBL/GenBank/DDBJ databases">
        <title>Microbes associate with the intestines of laboratory mice.</title>
        <authorList>
            <person name="Navarre W."/>
            <person name="Wong E."/>
            <person name="Huang K."/>
            <person name="Tropini C."/>
            <person name="Ng K."/>
            <person name="Yu B."/>
        </authorList>
    </citation>
    <scope>NUCLEOTIDE SEQUENCE [LARGE SCALE GENOMIC DNA]</scope>
    <source>
        <strain evidence="4 6">NM22_B1</strain>
    </source>
</reference>
<evidence type="ECO:0000256" key="2">
    <source>
        <dbReference type="ARBA" id="ARBA00038358"/>
    </source>
</evidence>
<reference evidence="3 5" key="1">
    <citation type="submission" date="2013-04" db="EMBL/GenBank/DDBJ databases">
        <title>The Genome Sequence of Bacteroides massiliensis dnLKV3.</title>
        <authorList>
            <consortium name="The Broad Institute Genomics Platform"/>
            <consortium name="The Broad Institute Genome Sequencing Center for Infectious Disease"/>
            <person name="Earl A."/>
            <person name="Xavier R."/>
            <person name="Kuhn K."/>
            <person name="Stappenbeck T."/>
            <person name="Walker B."/>
            <person name="Young S."/>
            <person name="Zeng Q."/>
            <person name="Gargeya S."/>
            <person name="Fitzgerald M."/>
            <person name="Haas B."/>
            <person name="Abouelleil A."/>
            <person name="Allen A.W."/>
            <person name="Alvarado L."/>
            <person name="Arachchi H.M."/>
            <person name="Berlin A.M."/>
            <person name="Chapman S.B."/>
            <person name="Gainer-Dewar J."/>
            <person name="Goldberg J."/>
            <person name="Griggs A."/>
            <person name="Gujja S."/>
            <person name="Hansen M."/>
            <person name="Howarth C."/>
            <person name="Imamovic A."/>
            <person name="Ireland A."/>
            <person name="Larimer J."/>
            <person name="McCowan C."/>
            <person name="Murphy C."/>
            <person name="Pearson M."/>
            <person name="Poon T.W."/>
            <person name="Priest M."/>
            <person name="Roberts A."/>
            <person name="Saif S."/>
            <person name="Shea T."/>
            <person name="Sisk P."/>
            <person name="Sykes S."/>
            <person name="Wortman J."/>
            <person name="Nusbaum C."/>
            <person name="Birren B."/>
        </authorList>
    </citation>
    <scope>NUCLEOTIDE SEQUENCE [LARGE SCALE GENOMIC DNA]</scope>
    <source>
        <strain evidence="5">dnLKV3</strain>
        <strain evidence="3">DnLKV3</strain>
    </source>
</reference>
<dbReference type="PATRIC" id="fig|1235788.3.peg.3177"/>
<evidence type="ECO:0000313" key="4">
    <source>
        <dbReference type="EMBL" id="TGY72561.1"/>
    </source>
</evidence>
<dbReference type="PANTHER" id="PTHR36845:SF1">
    <property type="entry name" value="HYDROLASE, PUTATIVE (AFU_ORTHOLOGUE AFUA_7G05090)-RELATED"/>
    <property type="match status" value="1"/>
</dbReference>
<dbReference type="Proteomes" id="UP000310760">
    <property type="component" value="Unassembled WGS sequence"/>
</dbReference>
<dbReference type="PANTHER" id="PTHR36845">
    <property type="entry name" value="HYDROLASE, PUTATIVE (AFU_ORTHOLOGUE AFUA_7G05090)-RELATED"/>
    <property type="match status" value="1"/>
</dbReference>